<comment type="caution">
    <text evidence="2">The sequence shown here is derived from an EMBL/GenBank/DDBJ whole genome shotgun (WGS) entry which is preliminary data.</text>
</comment>
<evidence type="ECO:0000313" key="3">
    <source>
        <dbReference type="Proteomes" id="UP000593571"/>
    </source>
</evidence>
<organism evidence="2 3">
    <name type="scientific">Rousettus aegyptiacus</name>
    <name type="common">Egyptian fruit bat</name>
    <name type="synonym">Pteropus aegyptiacus</name>
    <dbReference type="NCBI Taxonomy" id="9407"/>
    <lineage>
        <taxon>Eukaryota</taxon>
        <taxon>Metazoa</taxon>
        <taxon>Chordata</taxon>
        <taxon>Craniata</taxon>
        <taxon>Vertebrata</taxon>
        <taxon>Euteleostomi</taxon>
        <taxon>Mammalia</taxon>
        <taxon>Eutheria</taxon>
        <taxon>Laurasiatheria</taxon>
        <taxon>Chiroptera</taxon>
        <taxon>Yinpterochiroptera</taxon>
        <taxon>Pteropodoidea</taxon>
        <taxon>Pteropodidae</taxon>
        <taxon>Rousettinae</taxon>
        <taxon>Rousettus</taxon>
    </lineage>
</organism>
<sequence length="62" mass="7203">MAKLVLARMGRALQKMELPDWTRRRKLKMLESPSKVSLLITVLLITVSFEILFLSSFIIKIK</sequence>
<dbReference type="Proteomes" id="UP000593571">
    <property type="component" value="Unassembled WGS sequence"/>
</dbReference>
<proteinExistence type="predicted"/>
<evidence type="ECO:0000256" key="1">
    <source>
        <dbReference type="SAM" id="Phobius"/>
    </source>
</evidence>
<keyword evidence="1" id="KW-1133">Transmembrane helix</keyword>
<dbReference type="EMBL" id="JACASE010000001">
    <property type="protein sequence ID" value="KAF6505489.1"/>
    <property type="molecule type" value="Genomic_DNA"/>
</dbReference>
<keyword evidence="3" id="KW-1185">Reference proteome</keyword>
<evidence type="ECO:0000313" key="2">
    <source>
        <dbReference type="EMBL" id="KAF6505489.1"/>
    </source>
</evidence>
<name>A0A7J8K9J1_ROUAE</name>
<keyword evidence="1" id="KW-0472">Membrane</keyword>
<feature type="transmembrane region" description="Helical" evidence="1">
    <location>
        <begin position="36"/>
        <end position="59"/>
    </location>
</feature>
<protein>
    <submittedName>
        <fullName evidence="2">Uncharacterized protein</fullName>
    </submittedName>
</protein>
<accession>A0A7J8K9J1</accession>
<dbReference type="AlphaFoldDB" id="A0A7J8K9J1"/>
<keyword evidence="1" id="KW-0812">Transmembrane</keyword>
<reference evidence="2 3" key="1">
    <citation type="journal article" date="2020" name="Nature">
        <title>Six reference-quality genomes reveal evolution of bat adaptations.</title>
        <authorList>
            <person name="Jebb D."/>
            <person name="Huang Z."/>
            <person name="Pippel M."/>
            <person name="Hughes G.M."/>
            <person name="Lavrichenko K."/>
            <person name="Devanna P."/>
            <person name="Winkler S."/>
            <person name="Jermiin L.S."/>
            <person name="Skirmuntt E.C."/>
            <person name="Katzourakis A."/>
            <person name="Burkitt-Gray L."/>
            <person name="Ray D.A."/>
            <person name="Sullivan K.A.M."/>
            <person name="Roscito J.G."/>
            <person name="Kirilenko B.M."/>
            <person name="Davalos L.M."/>
            <person name="Corthals A.P."/>
            <person name="Power M.L."/>
            <person name="Jones G."/>
            <person name="Ransome R.D."/>
            <person name="Dechmann D.K.N."/>
            <person name="Locatelli A.G."/>
            <person name="Puechmaille S.J."/>
            <person name="Fedrigo O."/>
            <person name="Jarvis E.D."/>
            <person name="Hiller M."/>
            <person name="Vernes S.C."/>
            <person name="Myers E.W."/>
            <person name="Teeling E.C."/>
        </authorList>
    </citation>
    <scope>NUCLEOTIDE SEQUENCE [LARGE SCALE GENOMIC DNA]</scope>
    <source>
        <strain evidence="2">MRouAeg1</strain>
        <tissue evidence="2">Muscle</tissue>
    </source>
</reference>
<gene>
    <name evidence="2" type="ORF">HJG63_006319</name>
</gene>